<keyword evidence="5" id="KW-1185">Reference proteome</keyword>
<evidence type="ECO:0000259" key="2">
    <source>
        <dbReference type="Pfam" id="PF01471"/>
    </source>
</evidence>
<feature type="chain" id="PRO_5045629551" evidence="1">
    <location>
        <begin position="23"/>
        <end position="255"/>
    </location>
</feature>
<comment type="caution">
    <text evidence="4">The sequence shown here is derived from an EMBL/GenBank/DDBJ whole genome shotgun (WGS) entry which is preliminary data.</text>
</comment>
<dbReference type="RefSeq" id="WP_344181882.1">
    <property type="nucleotide sequence ID" value="NZ_BAAANC010000004.1"/>
</dbReference>
<organism evidence="4 5">
    <name type="scientific">Kribbella lupini</name>
    <dbReference type="NCBI Taxonomy" id="291602"/>
    <lineage>
        <taxon>Bacteria</taxon>
        <taxon>Bacillati</taxon>
        <taxon>Actinomycetota</taxon>
        <taxon>Actinomycetes</taxon>
        <taxon>Propionibacteriales</taxon>
        <taxon>Kribbellaceae</taxon>
        <taxon>Kribbella</taxon>
    </lineage>
</organism>
<dbReference type="SUPFAM" id="SSF55166">
    <property type="entry name" value="Hedgehog/DD-peptidase"/>
    <property type="match status" value="1"/>
</dbReference>
<sequence>MSVRTFLSKPLPRILAILALFAAVAGTAVTTQVVTATKAHADGCYTWSRTLSQGASGEDVRQLQIRVAGYPGYGAHLAADGAFGPATKAAVTRFQQAYGLGADGIAGSATFSKLYSLQDDDCTPIHFTYAELDDGCGGSGWDGGPLSEAATKANALQTMWQLEAMRHALGDQPLSVTSGFRSIPCNNSVGGASNSQHLYGRSADLVGVHSLCTLAKQARNHGFGGIFGPGYPGHNDHTHVDIRTSNSWSAPTCGI</sequence>
<dbReference type="InterPro" id="IPR036365">
    <property type="entry name" value="PGBD-like_sf"/>
</dbReference>
<feature type="signal peptide" evidence="1">
    <location>
        <begin position="1"/>
        <end position="22"/>
    </location>
</feature>
<dbReference type="InterPro" id="IPR036366">
    <property type="entry name" value="PGBDSf"/>
</dbReference>
<evidence type="ECO:0000313" key="5">
    <source>
        <dbReference type="Proteomes" id="UP001500363"/>
    </source>
</evidence>
<dbReference type="InterPro" id="IPR009045">
    <property type="entry name" value="Zn_M74/Hedgehog-like"/>
</dbReference>
<evidence type="ECO:0000259" key="3">
    <source>
        <dbReference type="Pfam" id="PF08291"/>
    </source>
</evidence>
<proteinExistence type="predicted"/>
<gene>
    <name evidence="4" type="ORF">GCM10009741_69400</name>
</gene>
<dbReference type="Pfam" id="PF08291">
    <property type="entry name" value="Peptidase_M15_3"/>
    <property type="match status" value="1"/>
</dbReference>
<evidence type="ECO:0000256" key="1">
    <source>
        <dbReference type="SAM" id="SignalP"/>
    </source>
</evidence>
<dbReference type="EMBL" id="BAAANC010000004">
    <property type="protein sequence ID" value="GAA1555067.1"/>
    <property type="molecule type" value="Genomic_DNA"/>
</dbReference>
<dbReference type="Gene3D" id="1.10.101.10">
    <property type="entry name" value="PGBD-like superfamily/PGBD"/>
    <property type="match status" value="1"/>
</dbReference>
<name>A0ABN2C9F1_9ACTN</name>
<dbReference type="InterPro" id="IPR002477">
    <property type="entry name" value="Peptidoglycan-bd-like"/>
</dbReference>
<accession>A0ABN2C9F1</accession>
<dbReference type="InterPro" id="IPR013230">
    <property type="entry name" value="Peptidase_M15A_C"/>
</dbReference>
<dbReference type="GO" id="GO:0004180">
    <property type="term" value="F:carboxypeptidase activity"/>
    <property type="evidence" value="ECO:0007669"/>
    <property type="project" value="UniProtKB-KW"/>
</dbReference>
<keyword evidence="4" id="KW-0121">Carboxypeptidase</keyword>
<feature type="domain" description="Peptidoglycan binding-like" evidence="2">
    <location>
        <begin position="56"/>
        <end position="114"/>
    </location>
</feature>
<evidence type="ECO:0000313" key="4">
    <source>
        <dbReference type="EMBL" id="GAA1555067.1"/>
    </source>
</evidence>
<feature type="domain" description="Peptidase M15A C-terminal" evidence="3">
    <location>
        <begin position="126"/>
        <end position="241"/>
    </location>
</feature>
<keyword evidence="4" id="KW-0378">Hydrolase</keyword>
<dbReference type="Proteomes" id="UP001500363">
    <property type="component" value="Unassembled WGS sequence"/>
</dbReference>
<dbReference type="Gene3D" id="3.30.1380.10">
    <property type="match status" value="1"/>
</dbReference>
<dbReference type="SUPFAM" id="SSF47090">
    <property type="entry name" value="PGBD-like"/>
    <property type="match status" value="1"/>
</dbReference>
<reference evidence="4 5" key="1">
    <citation type="journal article" date="2019" name="Int. J. Syst. Evol. Microbiol.">
        <title>The Global Catalogue of Microorganisms (GCM) 10K type strain sequencing project: providing services to taxonomists for standard genome sequencing and annotation.</title>
        <authorList>
            <consortium name="The Broad Institute Genomics Platform"/>
            <consortium name="The Broad Institute Genome Sequencing Center for Infectious Disease"/>
            <person name="Wu L."/>
            <person name="Ma J."/>
        </authorList>
    </citation>
    <scope>NUCLEOTIDE SEQUENCE [LARGE SCALE GENOMIC DNA]</scope>
    <source>
        <strain evidence="4 5">JCM 14303</strain>
    </source>
</reference>
<keyword evidence="4" id="KW-0645">Protease</keyword>
<dbReference type="Pfam" id="PF01471">
    <property type="entry name" value="PG_binding_1"/>
    <property type="match status" value="1"/>
</dbReference>
<keyword evidence="1" id="KW-0732">Signal</keyword>
<protein>
    <submittedName>
        <fullName evidence="4">D-Ala-D-Ala carboxypeptidase family metallohydrolase</fullName>
    </submittedName>
</protein>